<evidence type="ECO:0000259" key="3">
    <source>
        <dbReference type="Pfam" id="PF00561"/>
    </source>
</evidence>
<comment type="caution">
    <text evidence="4">The sequence shown here is derived from an EMBL/GenBank/DDBJ whole genome shotgun (WGS) entry which is preliminary data.</text>
</comment>
<dbReference type="GO" id="GO:0006508">
    <property type="term" value="P:proteolysis"/>
    <property type="evidence" value="ECO:0007669"/>
    <property type="project" value="InterPro"/>
</dbReference>
<protein>
    <submittedName>
        <fullName evidence="4">Proline iminopeptidase</fullName>
    </submittedName>
</protein>
<dbReference type="InterPro" id="IPR051601">
    <property type="entry name" value="Serine_prot/Carboxylest_S33"/>
</dbReference>
<evidence type="ECO:0000313" key="5">
    <source>
        <dbReference type="Proteomes" id="UP001174934"/>
    </source>
</evidence>
<reference evidence="4" key="1">
    <citation type="submission" date="2023-06" db="EMBL/GenBank/DDBJ databases">
        <title>Genome-scale phylogeny and comparative genomics of the fungal order Sordariales.</title>
        <authorList>
            <consortium name="Lawrence Berkeley National Laboratory"/>
            <person name="Hensen N."/>
            <person name="Bonometti L."/>
            <person name="Westerberg I."/>
            <person name="Brannstrom I.O."/>
            <person name="Guillou S."/>
            <person name="Cros-Aarteil S."/>
            <person name="Calhoun S."/>
            <person name="Haridas S."/>
            <person name="Kuo A."/>
            <person name="Mondo S."/>
            <person name="Pangilinan J."/>
            <person name="Riley R."/>
            <person name="LaButti K."/>
            <person name="Andreopoulos B."/>
            <person name="Lipzen A."/>
            <person name="Chen C."/>
            <person name="Yanf M."/>
            <person name="Daum C."/>
            <person name="Ng V."/>
            <person name="Clum A."/>
            <person name="Steindorff A."/>
            <person name="Ohm R."/>
            <person name="Martin F."/>
            <person name="Silar P."/>
            <person name="Natvig D."/>
            <person name="Lalanne C."/>
            <person name="Gautier V."/>
            <person name="Ament-velasquez S.L."/>
            <person name="Kruys A."/>
            <person name="Hutchinson M.I."/>
            <person name="Powell A.J."/>
            <person name="Barry K."/>
            <person name="Miller A.N."/>
            <person name="Grigoriev I.V."/>
            <person name="Debuchy R."/>
            <person name="Gladieux P."/>
            <person name="Thoren M.H."/>
            <person name="Johannesson H."/>
        </authorList>
    </citation>
    <scope>NUCLEOTIDE SEQUENCE</scope>
    <source>
        <strain evidence="4">SMH3391-2</strain>
    </source>
</reference>
<dbReference type="Pfam" id="PF00561">
    <property type="entry name" value="Abhydrolase_1"/>
    <property type="match status" value="1"/>
</dbReference>
<dbReference type="InterPro" id="IPR000073">
    <property type="entry name" value="AB_hydrolase_1"/>
</dbReference>
<dbReference type="AlphaFoldDB" id="A0AA39WMI3"/>
<dbReference type="InterPro" id="IPR002410">
    <property type="entry name" value="Peptidase_S33"/>
</dbReference>
<name>A0AA39WMI3_9PEZI</name>
<evidence type="ECO:0000256" key="2">
    <source>
        <dbReference type="ARBA" id="ARBA00022801"/>
    </source>
</evidence>
<accession>A0AA39WMI3</accession>
<feature type="domain" description="AB hydrolase-1" evidence="3">
    <location>
        <begin position="73"/>
        <end position="239"/>
    </location>
</feature>
<keyword evidence="2" id="KW-0378">Hydrolase</keyword>
<dbReference type="EMBL" id="JAULSR010000005">
    <property type="protein sequence ID" value="KAK0618148.1"/>
    <property type="molecule type" value="Genomic_DNA"/>
</dbReference>
<keyword evidence="5" id="KW-1185">Reference proteome</keyword>
<comment type="similarity">
    <text evidence="1">Belongs to the peptidase S33 family.</text>
</comment>
<dbReference type="PRINTS" id="PR00793">
    <property type="entry name" value="PROAMNOPTASE"/>
</dbReference>
<proteinExistence type="inferred from homology"/>
<evidence type="ECO:0000256" key="1">
    <source>
        <dbReference type="ARBA" id="ARBA00010088"/>
    </source>
</evidence>
<dbReference type="SUPFAM" id="SSF53474">
    <property type="entry name" value="alpha/beta-Hydrolases"/>
    <property type="match status" value="2"/>
</dbReference>
<dbReference type="Proteomes" id="UP001174934">
    <property type="component" value="Unassembled WGS sequence"/>
</dbReference>
<dbReference type="PANTHER" id="PTHR43248">
    <property type="entry name" value="2-SUCCINYL-6-HYDROXY-2,4-CYCLOHEXADIENE-1-CARBOXYLATE SYNTHASE"/>
    <property type="match status" value="1"/>
</dbReference>
<dbReference type="GO" id="GO:0008233">
    <property type="term" value="F:peptidase activity"/>
    <property type="evidence" value="ECO:0007669"/>
    <property type="project" value="InterPro"/>
</dbReference>
<sequence length="472" mass="53245">MAAFQPARLISRKAHLVPGQLHVTELFFEVPKNYAHPAAGTLKLFGRSVRKHERPIVSPSQSDLDSLDKKPYFVYLEGGPGFGNREPQESALTRYVLNRGYQVLYLDYRGTGSSTPINAEALRAEGGPQEQADYLKLFRADSIVRDAEAVRLCLTANFPDEKKKWSIFGQSFGGFVSLTYLSKYPQGLREVFLTGGLAPVKRTAEEVYRATFKKVVERNQAYYRKFPEDVANVRRAVQHITAKGGEISLPAGGVLTAKRLLTIGSAFGGHGGFDSVHAMILRLATDLDQFGFFTRGALNVVEQHVPFDGNPIYAILHEAIYCYKKGVASNWAAYRVGKELQNFVWLGDEASSFDAQGREDEPLYFSGEMVYPFHFDEYPELSQMKEAADILAKYDEWDDLYDEDQLRKNKVPVYAASFIDDMYVDFELARETASMVKGIQVYETNSMYHNAVRARTDEVVGQLFRMRDDTID</sequence>
<gene>
    <name evidence="4" type="ORF">B0T17DRAFT_495695</name>
</gene>
<dbReference type="PANTHER" id="PTHR43248:SF2">
    <property type="entry name" value="PROLYL AMINOPEPTIDASE"/>
    <property type="match status" value="1"/>
</dbReference>
<dbReference type="Gene3D" id="3.40.50.1820">
    <property type="entry name" value="alpha/beta hydrolase"/>
    <property type="match status" value="1"/>
</dbReference>
<organism evidence="4 5">
    <name type="scientific">Bombardia bombarda</name>
    <dbReference type="NCBI Taxonomy" id="252184"/>
    <lineage>
        <taxon>Eukaryota</taxon>
        <taxon>Fungi</taxon>
        <taxon>Dikarya</taxon>
        <taxon>Ascomycota</taxon>
        <taxon>Pezizomycotina</taxon>
        <taxon>Sordariomycetes</taxon>
        <taxon>Sordariomycetidae</taxon>
        <taxon>Sordariales</taxon>
        <taxon>Lasiosphaeriaceae</taxon>
        <taxon>Bombardia</taxon>
    </lineage>
</organism>
<dbReference type="InterPro" id="IPR029058">
    <property type="entry name" value="AB_hydrolase_fold"/>
</dbReference>
<evidence type="ECO:0000313" key="4">
    <source>
        <dbReference type="EMBL" id="KAK0618148.1"/>
    </source>
</evidence>